<reference evidence="1" key="1">
    <citation type="submission" date="2018-05" db="EMBL/GenBank/DDBJ databases">
        <title>Draft genome of Mucuna pruriens seed.</title>
        <authorList>
            <person name="Nnadi N.E."/>
            <person name="Vos R."/>
            <person name="Hasami M.H."/>
            <person name="Devisetty U.K."/>
            <person name="Aguiy J.C."/>
        </authorList>
    </citation>
    <scope>NUCLEOTIDE SEQUENCE [LARGE SCALE GENOMIC DNA]</scope>
    <source>
        <strain evidence="1">JCA_2017</strain>
    </source>
</reference>
<feature type="non-terminal residue" evidence="1">
    <location>
        <position position="1"/>
    </location>
</feature>
<proteinExistence type="predicted"/>
<sequence>FAIHPSLISSFPTLPDRSARPHPLSCRFAWKEPKPIFVGELIPTIPFVVATPLVLEDSLTPKYPSLYSEHLYMVFPLSSHESLDINLMNQGRLGRRYDFKFVTYGSKSLRPKSFNYHQLLGRWWGKQKKIKTREWVDDKTHELAVKYQQCRKELQ</sequence>
<comment type="caution">
    <text evidence="1">The sequence shown here is derived from an EMBL/GenBank/DDBJ whole genome shotgun (WGS) entry which is preliminary data.</text>
</comment>
<dbReference type="EMBL" id="QJKJ01009177">
    <property type="protein sequence ID" value="RDX77419.1"/>
    <property type="molecule type" value="Genomic_DNA"/>
</dbReference>
<protein>
    <submittedName>
        <fullName evidence="1">Uncharacterized protein</fullName>
    </submittedName>
</protein>
<dbReference type="AlphaFoldDB" id="A0A371FGI8"/>
<evidence type="ECO:0000313" key="2">
    <source>
        <dbReference type="Proteomes" id="UP000257109"/>
    </source>
</evidence>
<organism evidence="1 2">
    <name type="scientific">Mucuna pruriens</name>
    <name type="common">Velvet bean</name>
    <name type="synonym">Dolichos pruriens</name>
    <dbReference type="NCBI Taxonomy" id="157652"/>
    <lineage>
        <taxon>Eukaryota</taxon>
        <taxon>Viridiplantae</taxon>
        <taxon>Streptophyta</taxon>
        <taxon>Embryophyta</taxon>
        <taxon>Tracheophyta</taxon>
        <taxon>Spermatophyta</taxon>
        <taxon>Magnoliopsida</taxon>
        <taxon>eudicotyledons</taxon>
        <taxon>Gunneridae</taxon>
        <taxon>Pentapetalae</taxon>
        <taxon>rosids</taxon>
        <taxon>fabids</taxon>
        <taxon>Fabales</taxon>
        <taxon>Fabaceae</taxon>
        <taxon>Papilionoideae</taxon>
        <taxon>50 kb inversion clade</taxon>
        <taxon>NPAAA clade</taxon>
        <taxon>indigoferoid/millettioid clade</taxon>
        <taxon>Phaseoleae</taxon>
        <taxon>Mucuna</taxon>
    </lineage>
</organism>
<evidence type="ECO:0000313" key="1">
    <source>
        <dbReference type="EMBL" id="RDX77419.1"/>
    </source>
</evidence>
<dbReference type="Proteomes" id="UP000257109">
    <property type="component" value="Unassembled WGS sequence"/>
</dbReference>
<accession>A0A371FGI8</accession>
<gene>
    <name evidence="1" type="ORF">CR513_42469</name>
</gene>
<name>A0A371FGI8_MUCPR</name>
<keyword evidence="2" id="KW-1185">Reference proteome</keyword>